<accession>A0A5J4TUY2</accession>
<dbReference type="EMBL" id="SNRW01025871">
    <property type="protein sequence ID" value="KAA6361215.1"/>
    <property type="molecule type" value="Genomic_DNA"/>
</dbReference>
<comment type="caution">
    <text evidence="1">The sequence shown here is derived from an EMBL/GenBank/DDBJ whole genome shotgun (WGS) entry which is preliminary data.</text>
</comment>
<sequence>MLKLKEKKIKNEMEKQIIYLILMIIHWLEKDYEVLYHLVIMLMEKTYLLVGVFHVFLANSNQEGERRLGDIIPPILLFEFFLSFDQATLANKLWDDCVYLYGVYNYYCCYEYESFKYEDGYNDDGDVVDRNDPKLGGNCYLLDESAVKEFDDLIIQSYVYSEQIVSSSIISFIIYSAFFFPSSDVVICTFDFAFIKPIDGKRDDENADDQLNGFDQLKGFDQLNGFDQ</sequence>
<organism evidence="1 2">
    <name type="scientific">Streblomastix strix</name>
    <dbReference type="NCBI Taxonomy" id="222440"/>
    <lineage>
        <taxon>Eukaryota</taxon>
        <taxon>Metamonada</taxon>
        <taxon>Preaxostyla</taxon>
        <taxon>Oxymonadida</taxon>
        <taxon>Streblomastigidae</taxon>
        <taxon>Streblomastix</taxon>
    </lineage>
</organism>
<name>A0A5J4TUY2_9EUKA</name>
<proteinExistence type="predicted"/>
<protein>
    <submittedName>
        <fullName evidence="1">Uncharacterized protein</fullName>
    </submittedName>
</protein>
<evidence type="ECO:0000313" key="2">
    <source>
        <dbReference type="Proteomes" id="UP000324800"/>
    </source>
</evidence>
<dbReference type="AlphaFoldDB" id="A0A5J4TUY2"/>
<dbReference type="Proteomes" id="UP000324800">
    <property type="component" value="Unassembled WGS sequence"/>
</dbReference>
<reference evidence="1 2" key="1">
    <citation type="submission" date="2019-03" db="EMBL/GenBank/DDBJ databases">
        <title>Single cell metagenomics reveals metabolic interactions within the superorganism composed of flagellate Streblomastix strix and complex community of Bacteroidetes bacteria on its surface.</title>
        <authorList>
            <person name="Treitli S.C."/>
            <person name="Kolisko M."/>
            <person name="Husnik F."/>
            <person name="Keeling P."/>
            <person name="Hampl V."/>
        </authorList>
    </citation>
    <scope>NUCLEOTIDE SEQUENCE [LARGE SCALE GENOMIC DNA]</scope>
    <source>
        <strain evidence="1">ST1C</strain>
    </source>
</reference>
<evidence type="ECO:0000313" key="1">
    <source>
        <dbReference type="EMBL" id="KAA6361215.1"/>
    </source>
</evidence>
<gene>
    <name evidence="1" type="ORF">EZS28_043258</name>
</gene>